<dbReference type="GO" id="GO:0004134">
    <property type="term" value="F:4-alpha-glucanotransferase activity"/>
    <property type="evidence" value="ECO:0007669"/>
    <property type="project" value="UniProtKB-EC"/>
</dbReference>
<dbReference type="NCBIfam" id="TIGR00217">
    <property type="entry name" value="malQ"/>
    <property type="match status" value="1"/>
</dbReference>
<evidence type="ECO:0000256" key="4">
    <source>
        <dbReference type="ARBA" id="ARBA00022676"/>
    </source>
</evidence>
<dbReference type="AlphaFoldDB" id="A0A3B1CTR8"/>
<evidence type="ECO:0000256" key="2">
    <source>
        <dbReference type="ARBA" id="ARBA00005684"/>
    </source>
</evidence>
<keyword evidence="5 9" id="KW-0808">Transferase</keyword>
<organism evidence="9">
    <name type="scientific">hydrothermal vent metagenome</name>
    <dbReference type="NCBI Taxonomy" id="652676"/>
    <lineage>
        <taxon>unclassified sequences</taxon>
        <taxon>metagenomes</taxon>
        <taxon>ecological metagenomes</taxon>
    </lineage>
</organism>
<dbReference type="GO" id="GO:0005975">
    <property type="term" value="P:carbohydrate metabolic process"/>
    <property type="evidence" value="ECO:0007669"/>
    <property type="project" value="InterPro"/>
</dbReference>
<name>A0A3B1CTR8_9ZZZZ</name>
<dbReference type="PANTHER" id="PTHR32438">
    <property type="entry name" value="4-ALPHA-GLUCANOTRANSFERASE DPE1, CHLOROPLASTIC/AMYLOPLASTIC"/>
    <property type="match status" value="1"/>
</dbReference>
<reference evidence="9" key="1">
    <citation type="submission" date="2018-06" db="EMBL/GenBank/DDBJ databases">
        <authorList>
            <person name="Zhirakovskaya E."/>
        </authorList>
    </citation>
    <scope>NUCLEOTIDE SEQUENCE</scope>
</reference>
<dbReference type="PANTHER" id="PTHR32438:SF5">
    <property type="entry name" value="4-ALPHA-GLUCANOTRANSFERASE DPE1, CHLOROPLASTIC_AMYLOPLASTIC"/>
    <property type="match status" value="1"/>
</dbReference>
<dbReference type="EMBL" id="UOGI01000237">
    <property type="protein sequence ID" value="VAX34006.1"/>
    <property type="molecule type" value="Genomic_DNA"/>
</dbReference>
<evidence type="ECO:0000256" key="5">
    <source>
        <dbReference type="ARBA" id="ARBA00022679"/>
    </source>
</evidence>
<dbReference type="Pfam" id="PF02446">
    <property type="entry name" value="Glyco_hydro_77"/>
    <property type="match status" value="1"/>
</dbReference>
<gene>
    <name evidence="9" type="ORF">MNBD_NITROSPIRAE03-1586</name>
</gene>
<evidence type="ECO:0000256" key="6">
    <source>
        <dbReference type="ARBA" id="ARBA00023277"/>
    </source>
</evidence>
<comment type="similarity">
    <text evidence="2">Belongs to the disproportionating enzyme family.</text>
</comment>
<protein>
    <recommendedName>
        <fullName evidence="3">4-alpha-glucanotransferase</fullName>
        <ecNumber evidence="3">2.4.1.25</ecNumber>
    </recommendedName>
    <alternativeName>
        <fullName evidence="7">Amylomaltase</fullName>
    </alternativeName>
    <alternativeName>
        <fullName evidence="8">Disproportionating enzyme</fullName>
    </alternativeName>
</protein>
<comment type="catalytic activity">
    <reaction evidence="1">
        <text>Transfers a segment of a (1-&gt;4)-alpha-D-glucan to a new position in an acceptor, which may be glucose or a (1-&gt;4)-alpha-D-glucan.</text>
        <dbReference type="EC" id="2.4.1.25"/>
    </reaction>
</comment>
<evidence type="ECO:0000256" key="8">
    <source>
        <dbReference type="ARBA" id="ARBA00031501"/>
    </source>
</evidence>
<dbReference type="InterPro" id="IPR003385">
    <property type="entry name" value="Glyco_hydro_77"/>
</dbReference>
<dbReference type="Gene3D" id="3.20.20.80">
    <property type="entry name" value="Glycosidases"/>
    <property type="match status" value="1"/>
</dbReference>
<evidence type="ECO:0000256" key="1">
    <source>
        <dbReference type="ARBA" id="ARBA00000439"/>
    </source>
</evidence>
<evidence type="ECO:0000313" key="9">
    <source>
        <dbReference type="EMBL" id="VAX34006.1"/>
    </source>
</evidence>
<accession>A0A3B1CTR8</accession>
<dbReference type="SUPFAM" id="SSF51445">
    <property type="entry name" value="(Trans)glycosidases"/>
    <property type="match status" value="1"/>
</dbReference>
<evidence type="ECO:0000256" key="7">
    <source>
        <dbReference type="ARBA" id="ARBA00031423"/>
    </source>
</evidence>
<dbReference type="InterPro" id="IPR017853">
    <property type="entry name" value="GH"/>
</dbReference>
<evidence type="ECO:0000256" key="3">
    <source>
        <dbReference type="ARBA" id="ARBA00012560"/>
    </source>
</evidence>
<keyword evidence="6" id="KW-0119">Carbohydrate metabolism</keyword>
<proteinExistence type="inferred from homology"/>
<dbReference type="EC" id="2.4.1.25" evidence="3"/>
<sequence>MKIQDLINELSGLCGIIPEYYDAWDKLRTVPFETKVAALRAMGYDTAEPGRVREAIEGIKQKRYCTLIEPVEVVSVNAQFGEFRLCIPAEDVDESTVLSWSVTDEEDHTEVKRAELSGITRQVIKEIAGKKVIEVFVADRVDRPTGYYDVEIEVVSAGYKLSGQMRLIITPDRAYLPPALTDGNRTWGLGINLYALRSGNNQGVGDLSDLAEMLQWVGSNLGGDFVAINPLHSITNRMPYGVSPYSPLSRLYCNMIYLDIYGVEDVRNSRRATAIIESPEFVEEMERLRQTDLVDYEGVARLKEPVLNAAFQYLYEEHLLTLTERGQRFRFFTSSEGKTLDDYATFLSLHEYFTQKGLYHWKDWPHEYHSPDTHEVRMFRERHEKRITFHKYIQWLINEQLGDASKKAKESGMSVGLYKDLAVGSLADGSDVWSNQEIFALDVNVGAPPDNFSLRGQNWGFPPLLPDRLRQQGYEFFIQVIRENLKHAGAIRIDHTLGLFRLYWIPPGIKSQDGLYIRYPAEDLLRIIALESMRNRVVVIAEDLGTVGKEVRETLRRFGMLSYRLFSYEKDRSTLEYLPPQAYPEMAVTSITTHDLPTISGFWTGRDIEVKKALNLYPDDEAWLRDHTNRQTDKQRLMRALRRARLLPPGMPTDPGRIPVMTEELCLAIYRYLAITPSKLLTVNLDDIIGTVDQQNLPSTVDEYPNWRRKVPYRIEELMKMEVFGKLVGIREKPDHAD</sequence>
<keyword evidence="4 9" id="KW-0328">Glycosyltransferase</keyword>